<protein>
    <recommendedName>
        <fullName evidence="3">amidase</fullName>
        <ecNumber evidence="3">3.5.1.4</ecNumber>
    </recommendedName>
</protein>
<dbReference type="InterPro" id="IPR000120">
    <property type="entry name" value="Amidase"/>
</dbReference>
<dbReference type="Gene3D" id="3.90.1300.10">
    <property type="entry name" value="Amidase signature (AS) domain"/>
    <property type="match status" value="1"/>
</dbReference>
<dbReference type="GO" id="GO:0004040">
    <property type="term" value="F:amidase activity"/>
    <property type="evidence" value="ECO:0007669"/>
    <property type="project" value="UniProtKB-EC"/>
</dbReference>
<dbReference type="AlphaFoldDB" id="D5UTS1"/>
<dbReference type="EC" id="3.5.1.4" evidence="3"/>
<dbReference type="eggNOG" id="COG0154">
    <property type="taxonomic scope" value="Bacteria"/>
</dbReference>
<sequence length="467" mass="48524">MRVTAYTDDALTGLDALGAAEAVREGRVDPRELTAAAIARARAVDELGAVAHAAYDEAEETVPRGGLFGGVPAFVKDNVDVAGMPTCFGSQAFTPRPVKRSSPPAKQFLAQGFTVLGKSQMPEFGLTASTEFAGGRAPARNPWDISRSVGGSSGGTAALVASGVVPIGHGNDGGGSIRIPAACAGLVGLKPTRGRMEDQAGVRQLPVNLVTEGVLTRTVRDTAHYLAAAEAYAPAAGLPPIGLVRGPSERRLRIGVITRDVRGREVHPEVLDVVLSAARVLGDAGHTVEPHTLSIDGRFIDDFTLYWAAMAGAEVGISKAANGRGFRPADLDPMTTGLLSMLKSSALRLGPAIGRLRRTGDLYARQLDTYDLLLSPVLAAPPPLLGEMSPDQPFEELMAKLVDYVGFTPVNNIAGAPAIAVPHTVMPCGLPGSVQLWGSGPGDEATLLDVAYQLEALAPFPTLDPAA</sequence>
<evidence type="ECO:0000256" key="1">
    <source>
        <dbReference type="ARBA" id="ARBA00001311"/>
    </source>
</evidence>
<dbReference type="KEGG" id="tpr:Tpau_0789"/>
<dbReference type="PROSITE" id="PS00571">
    <property type="entry name" value="AMIDASES"/>
    <property type="match status" value="1"/>
</dbReference>
<comment type="similarity">
    <text evidence="2">Belongs to the amidase family.</text>
</comment>
<dbReference type="EMBL" id="CP001966">
    <property type="protein sequence ID" value="ADG77425.1"/>
    <property type="molecule type" value="Genomic_DNA"/>
</dbReference>
<feature type="domain" description="Amidase" evidence="4">
    <location>
        <begin position="49"/>
        <end position="447"/>
    </location>
</feature>
<dbReference type="SUPFAM" id="SSF75304">
    <property type="entry name" value="Amidase signature (AS) enzymes"/>
    <property type="match status" value="1"/>
</dbReference>
<dbReference type="STRING" id="521096.Tpau_0789"/>
<comment type="catalytic activity">
    <reaction evidence="1">
        <text>a monocarboxylic acid amide + H2O = a monocarboxylate + NH4(+)</text>
        <dbReference type="Rhea" id="RHEA:12020"/>
        <dbReference type="ChEBI" id="CHEBI:15377"/>
        <dbReference type="ChEBI" id="CHEBI:28938"/>
        <dbReference type="ChEBI" id="CHEBI:35757"/>
        <dbReference type="ChEBI" id="CHEBI:83628"/>
        <dbReference type="EC" id="3.5.1.4"/>
    </reaction>
</comment>
<dbReference type="Proteomes" id="UP000001213">
    <property type="component" value="Chromosome"/>
</dbReference>
<dbReference type="PANTHER" id="PTHR11895">
    <property type="entry name" value="TRANSAMIDASE"/>
    <property type="match status" value="1"/>
</dbReference>
<dbReference type="HOGENOM" id="CLU_009600_0_4_11"/>
<dbReference type="InterPro" id="IPR020556">
    <property type="entry name" value="Amidase_CS"/>
</dbReference>
<proteinExistence type="inferred from homology"/>
<dbReference type="RefSeq" id="WP_013125466.1">
    <property type="nucleotide sequence ID" value="NC_014158.1"/>
</dbReference>
<dbReference type="NCBIfam" id="NF005899">
    <property type="entry name" value="PRK07869.1"/>
    <property type="match status" value="1"/>
</dbReference>
<reference evidence="6" key="1">
    <citation type="submission" date="2010-03" db="EMBL/GenBank/DDBJ databases">
        <title>The complete chromosome of Tsukamurella paurometabola DSM 20162.</title>
        <authorList>
            <consortium name="US DOE Joint Genome Institute (JGI-PGF)"/>
            <person name="Lucas S."/>
            <person name="Copeland A."/>
            <person name="Lapidus A."/>
            <person name="Glavina del Rio T."/>
            <person name="Dalin E."/>
            <person name="Tice H."/>
            <person name="Bruce D."/>
            <person name="Goodwin L."/>
            <person name="Pitluck S."/>
            <person name="Kyrpides N."/>
            <person name="Mavromatis K."/>
            <person name="Ivanova N."/>
            <person name="Mikhailova N."/>
            <person name="Munk A.C."/>
            <person name="Brettin T."/>
            <person name="Detter J.C."/>
            <person name="Tapia R."/>
            <person name="Han C."/>
            <person name="Larimer F."/>
            <person name="Land M."/>
            <person name="Hauser L."/>
            <person name="Markowitz V."/>
            <person name="Cheng J.-F."/>
            <person name="Hugenholtz P."/>
            <person name="Woyke T."/>
            <person name="Wu D."/>
            <person name="Jando M."/>
            <person name="Brambilla E."/>
            <person name="Klenk H.-P."/>
            <person name="Eisen J.A."/>
        </authorList>
    </citation>
    <scope>NUCLEOTIDE SEQUENCE [LARGE SCALE GENOMIC DNA]</scope>
    <source>
        <strain evidence="6">ATCC 8368 / DSM 20162 / CCUG 35730 / CIP 100753 / JCM 10117 / KCTC 9821 / NBRC 16120 / NCIMB 702349 / NCTC 13040</strain>
    </source>
</reference>
<reference evidence="5 6" key="2">
    <citation type="journal article" date="2011" name="Stand. Genomic Sci.">
        <title>Complete genome sequence of Tsukamurella paurometabola type strain (no. 33).</title>
        <authorList>
            <person name="Munk A.C."/>
            <person name="Lapidus A."/>
            <person name="Lucas S."/>
            <person name="Nolan M."/>
            <person name="Tice H."/>
            <person name="Cheng J.F."/>
            <person name="Del Rio T.G."/>
            <person name="Goodwin L."/>
            <person name="Pitluck S."/>
            <person name="Liolios K."/>
            <person name="Huntemann M."/>
            <person name="Ivanova N."/>
            <person name="Mavromatis K."/>
            <person name="Mikhailova N."/>
            <person name="Pati A."/>
            <person name="Chen A."/>
            <person name="Palaniappan K."/>
            <person name="Tapia R."/>
            <person name="Han C."/>
            <person name="Land M."/>
            <person name="Hauser L."/>
            <person name="Chang Y.J."/>
            <person name="Jeffries C.D."/>
            <person name="Brettin T."/>
            <person name="Yasawong M."/>
            <person name="Brambilla E.M."/>
            <person name="Rohde M."/>
            <person name="Sikorski J."/>
            <person name="Goker M."/>
            <person name="Detter J.C."/>
            <person name="Woyke T."/>
            <person name="Bristow J."/>
            <person name="Eisen J.A."/>
            <person name="Markowitz V."/>
            <person name="Hugenholtz P."/>
            <person name="Kyrpides N.C."/>
            <person name="Klenk H.P."/>
        </authorList>
    </citation>
    <scope>NUCLEOTIDE SEQUENCE [LARGE SCALE GENOMIC DNA]</scope>
    <source>
        <strain evidence="6">ATCC 8368 / DSM 20162 / CCUG 35730 / CIP 100753 / JCM 10117 / KCTC 9821 / NBRC 16120 / NCIMB 702349 / NCTC 13040</strain>
    </source>
</reference>
<evidence type="ECO:0000256" key="2">
    <source>
        <dbReference type="ARBA" id="ARBA00009199"/>
    </source>
</evidence>
<dbReference type="Pfam" id="PF01425">
    <property type="entry name" value="Amidase"/>
    <property type="match status" value="1"/>
</dbReference>
<accession>D5UTS1</accession>
<organism evidence="5 6">
    <name type="scientific">Tsukamurella paurometabola (strain ATCC 8368 / DSM 20162 / CCUG 35730 / CIP 100753 / JCM 10117 / KCTC 9821 / NBRC 16120 / NCIMB 702349 / NCTC 13040)</name>
    <name type="common">Corynebacterium paurometabolum</name>
    <dbReference type="NCBI Taxonomy" id="521096"/>
    <lineage>
        <taxon>Bacteria</taxon>
        <taxon>Bacillati</taxon>
        <taxon>Actinomycetota</taxon>
        <taxon>Actinomycetes</taxon>
        <taxon>Mycobacteriales</taxon>
        <taxon>Tsukamurellaceae</taxon>
        <taxon>Tsukamurella</taxon>
    </lineage>
</organism>
<dbReference type="PANTHER" id="PTHR11895:SF7">
    <property type="entry name" value="GLUTAMYL-TRNA(GLN) AMIDOTRANSFERASE SUBUNIT A, MITOCHONDRIAL"/>
    <property type="match status" value="1"/>
</dbReference>
<evidence type="ECO:0000256" key="3">
    <source>
        <dbReference type="ARBA" id="ARBA00012922"/>
    </source>
</evidence>
<evidence type="ECO:0000313" key="5">
    <source>
        <dbReference type="EMBL" id="ADG77425.1"/>
    </source>
</evidence>
<evidence type="ECO:0000259" key="4">
    <source>
        <dbReference type="Pfam" id="PF01425"/>
    </source>
</evidence>
<evidence type="ECO:0000313" key="6">
    <source>
        <dbReference type="Proteomes" id="UP000001213"/>
    </source>
</evidence>
<gene>
    <name evidence="5" type="ordered locus">Tpau_0789</name>
</gene>
<dbReference type="InterPro" id="IPR023631">
    <property type="entry name" value="Amidase_dom"/>
</dbReference>
<dbReference type="InterPro" id="IPR036928">
    <property type="entry name" value="AS_sf"/>
</dbReference>
<keyword evidence="6" id="KW-1185">Reference proteome</keyword>
<name>D5UTS1_TSUPD</name>